<dbReference type="EMBL" id="CP059378">
    <property type="protein sequence ID" value="QLY77822.1"/>
    <property type="molecule type" value="Genomic_DNA"/>
</dbReference>
<evidence type="ECO:0000313" key="2">
    <source>
        <dbReference type="Proteomes" id="UP000512286"/>
    </source>
</evidence>
<organism evidence="1 2">
    <name type="scientific">Clostridium intestinale</name>
    <dbReference type="NCBI Taxonomy" id="36845"/>
    <lineage>
        <taxon>Bacteria</taxon>
        <taxon>Bacillati</taxon>
        <taxon>Bacillota</taxon>
        <taxon>Clostridia</taxon>
        <taxon>Eubacteriales</taxon>
        <taxon>Clostridiaceae</taxon>
        <taxon>Clostridium</taxon>
    </lineage>
</organism>
<dbReference type="AlphaFoldDB" id="A0A7D6ZUW3"/>
<accession>A0A7D6ZUW3</accession>
<dbReference type="Proteomes" id="UP000512286">
    <property type="component" value="Chromosome"/>
</dbReference>
<evidence type="ECO:0000313" key="1">
    <source>
        <dbReference type="EMBL" id="QLY77822.1"/>
    </source>
</evidence>
<gene>
    <name evidence="1" type="ORF">HZF06_11940</name>
</gene>
<reference evidence="1 2" key="1">
    <citation type="submission" date="2020-07" db="EMBL/GenBank/DDBJ databases">
        <title>Electron transfer.</title>
        <authorList>
            <person name="Huang L."/>
            <person name="Liu X."/>
            <person name="Zhou S."/>
        </authorList>
    </citation>
    <scope>NUCLEOTIDE SEQUENCE [LARGE SCALE GENOMIC DNA]</scope>
    <source>
        <strain evidence="1 2">Lx1</strain>
    </source>
</reference>
<dbReference type="RefSeq" id="WP_181600316.1">
    <property type="nucleotide sequence ID" value="NZ_CP059378.1"/>
</dbReference>
<sequence>MESFWTRVYKRADAVIAQRRAAEEAKLKSILSKKRYLRRVRNRNSLYIKRRALGRVR</sequence>
<name>A0A7D6ZUW3_9CLOT</name>
<dbReference type="KEGG" id="cint:HZF06_11940"/>
<protein>
    <submittedName>
        <fullName evidence="1">Uncharacterized protein</fullName>
    </submittedName>
</protein>
<proteinExistence type="predicted"/>